<dbReference type="EMBL" id="MT090962">
    <property type="protein sequence ID" value="QIZ21848.1"/>
    <property type="molecule type" value="Genomic_DNA"/>
</dbReference>
<accession>A0A6H1Q4S5</accession>
<geneLocation type="plasmid" evidence="2">
    <name>pKP18-2079_11kb</name>
</geneLocation>
<evidence type="ECO:0000313" key="2">
    <source>
        <dbReference type="EMBL" id="QIZ21848.1"/>
    </source>
</evidence>
<name>A0A6H1Q4S5_KLEPN</name>
<reference evidence="2" key="1">
    <citation type="submission" date="2020-02" db="EMBL/GenBank/DDBJ databases">
        <authorList>
            <person name="Qin S."/>
            <person name="Li L."/>
        </authorList>
    </citation>
    <scope>NUCLEOTIDE SEQUENCE</scope>
    <source>
        <strain evidence="2">KP18-2079</strain>
        <strain evidence="1">KP18-3-8</strain>
        <plasmid evidence="2">pKP18-2079_11kb</plasmid>
        <plasmid evidence="1">pKP18-3-8_COL</plasmid>
    </source>
</reference>
<dbReference type="EMBL" id="MT035877">
    <property type="protein sequence ID" value="QIK04646.1"/>
    <property type="molecule type" value="Genomic_DNA"/>
</dbReference>
<keyword evidence="2" id="KW-0614">Plasmid</keyword>
<proteinExistence type="predicted"/>
<evidence type="ECO:0000313" key="1">
    <source>
        <dbReference type="EMBL" id="QIK04646.1"/>
    </source>
</evidence>
<geneLocation type="plasmid" evidence="1">
    <name>pKP18-3-8_COL</name>
</geneLocation>
<dbReference type="AlphaFoldDB" id="A0A6H1Q4S5"/>
<sequence>MRLVLIFRHKKAPGATCKQIASFPENFSWQQILLFKTFITLTFQMV</sequence>
<organism evidence="2">
    <name type="scientific">Klebsiella pneumoniae</name>
    <dbReference type="NCBI Taxonomy" id="573"/>
    <lineage>
        <taxon>Bacteria</taxon>
        <taxon>Pseudomonadati</taxon>
        <taxon>Pseudomonadota</taxon>
        <taxon>Gammaproteobacteria</taxon>
        <taxon>Enterobacterales</taxon>
        <taxon>Enterobacteriaceae</taxon>
        <taxon>Klebsiella/Raoultella group</taxon>
        <taxon>Klebsiella</taxon>
        <taxon>Klebsiella pneumoniae complex</taxon>
    </lineage>
</organism>
<protein>
    <submittedName>
        <fullName evidence="2">Uncharacterized protein</fullName>
    </submittedName>
</protein>